<protein>
    <submittedName>
        <fullName evidence="1">Uncharacterized protein</fullName>
    </submittedName>
</protein>
<dbReference type="EMBL" id="JMTB01000162">
    <property type="protein sequence ID" value="KFB95054.1"/>
    <property type="molecule type" value="Genomic_DNA"/>
</dbReference>
<evidence type="ECO:0000313" key="2">
    <source>
        <dbReference type="Proteomes" id="UP000028630"/>
    </source>
</evidence>
<proteinExistence type="predicted"/>
<comment type="caution">
    <text evidence="1">The sequence shown here is derived from an EMBL/GenBank/DDBJ whole genome shotgun (WGS) entry which is preliminary data.</text>
</comment>
<sequence>RQREQTISVAALADQHRLVLICLQQVAQVVQRHQVAAVVLALVVTLIHRWALVTLALLSLPVSLVVLAVAQEDKGLLTHLPMTGLMPMAPEVEAAEPHSVCQL</sequence>
<feature type="non-terminal residue" evidence="1">
    <location>
        <position position="1"/>
    </location>
</feature>
<organism evidence="1 2">
    <name type="scientific">Trabulsiella guamensis ATCC 49490</name>
    <dbReference type="NCBI Taxonomy" id="1005994"/>
    <lineage>
        <taxon>Bacteria</taxon>
        <taxon>Pseudomonadati</taxon>
        <taxon>Pseudomonadota</taxon>
        <taxon>Gammaproteobacteria</taxon>
        <taxon>Enterobacterales</taxon>
        <taxon>Enterobacteriaceae</taxon>
        <taxon>Trabulsiella</taxon>
    </lineage>
</organism>
<reference evidence="2" key="1">
    <citation type="submission" date="2014-05" db="EMBL/GenBank/DDBJ databases">
        <title>ATOL: Assembling a taxonomically balanced genome-scale reconstruction of the evolutionary history of the Enterobacteriaceae.</title>
        <authorList>
            <person name="Plunkett G. III"/>
            <person name="Neeno-Eckwall E.C."/>
            <person name="Glasner J.D."/>
            <person name="Perna N.T."/>
        </authorList>
    </citation>
    <scope>NUCLEOTIDE SEQUENCE [LARGE SCALE GENOMIC DNA]</scope>
    <source>
        <strain evidence="2">ATCC 49490</strain>
    </source>
</reference>
<keyword evidence="2" id="KW-1185">Reference proteome</keyword>
<name>A0A084ZC60_9ENTR</name>
<gene>
    <name evidence="1" type="ORF">GTGU_04711</name>
</gene>
<dbReference type="Proteomes" id="UP000028630">
    <property type="component" value="Unassembled WGS sequence"/>
</dbReference>
<accession>A0A084ZC60</accession>
<evidence type="ECO:0000313" key="1">
    <source>
        <dbReference type="EMBL" id="KFB95054.1"/>
    </source>
</evidence>
<dbReference type="AlphaFoldDB" id="A0A084ZC60"/>